<feature type="DNA-binding region" description="H-T-H motif" evidence="2">
    <location>
        <begin position="130"/>
        <end position="149"/>
    </location>
</feature>
<evidence type="ECO:0000256" key="1">
    <source>
        <dbReference type="ARBA" id="ARBA00023125"/>
    </source>
</evidence>
<feature type="region of interest" description="Disordered" evidence="3">
    <location>
        <begin position="73"/>
        <end position="106"/>
    </location>
</feature>
<dbReference type="EMBL" id="FNCY01000008">
    <property type="protein sequence ID" value="SDH74751.1"/>
    <property type="molecule type" value="Genomic_DNA"/>
</dbReference>
<keyword evidence="6" id="KW-1185">Reference proteome</keyword>
<dbReference type="STRING" id="83767.SAMN05660652_02227"/>
<dbReference type="Proteomes" id="UP000198607">
    <property type="component" value="Unassembled WGS sequence"/>
</dbReference>
<dbReference type="InterPro" id="IPR036271">
    <property type="entry name" value="Tet_transcr_reg_TetR-rel_C_sf"/>
</dbReference>
<proteinExistence type="predicted"/>
<dbReference type="InterPro" id="IPR041474">
    <property type="entry name" value="NicS_C"/>
</dbReference>
<dbReference type="RefSeq" id="WP_218122712.1">
    <property type="nucleotide sequence ID" value="NZ_FNCY01000008.1"/>
</dbReference>
<dbReference type="InterPro" id="IPR001647">
    <property type="entry name" value="HTH_TetR"/>
</dbReference>
<evidence type="ECO:0000313" key="5">
    <source>
        <dbReference type="EMBL" id="SDH74751.1"/>
    </source>
</evidence>
<dbReference type="Pfam" id="PF17938">
    <property type="entry name" value="TetR_C_29"/>
    <property type="match status" value="1"/>
</dbReference>
<evidence type="ECO:0000259" key="4">
    <source>
        <dbReference type="PROSITE" id="PS50977"/>
    </source>
</evidence>
<dbReference type="Gene3D" id="1.10.357.10">
    <property type="entry name" value="Tetracycline Repressor, domain 2"/>
    <property type="match status" value="1"/>
</dbReference>
<dbReference type="InterPro" id="IPR009057">
    <property type="entry name" value="Homeodomain-like_sf"/>
</dbReference>
<dbReference type="SUPFAM" id="SSF46689">
    <property type="entry name" value="Homeodomain-like"/>
    <property type="match status" value="1"/>
</dbReference>
<dbReference type="SUPFAM" id="SSF48498">
    <property type="entry name" value="Tetracyclin repressor-like, C-terminal domain"/>
    <property type="match status" value="1"/>
</dbReference>
<evidence type="ECO:0000256" key="3">
    <source>
        <dbReference type="SAM" id="MobiDB-lite"/>
    </source>
</evidence>
<feature type="domain" description="HTH tetR-type" evidence="4">
    <location>
        <begin position="107"/>
        <end position="167"/>
    </location>
</feature>
<accession>A0A1G8EXW1</accession>
<dbReference type="InterPro" id="IPR050109">
    <property type="entry name" value="HTH-type_TetR-like_transc_reg"/>
</dbReference>
<sequence>MNPLPKNVRVGRNGRIGILKKIPRDLWQHPAYAGKSKIVERSTGSTSTDEGIRIAVDMLARLEDEFSRARAELSTSLPSADISEPPTAPSPAARKRKPVQSRAHVAEETRRDIINVAMKEFAEKGLSGARVDEIAAKTRTTKPTIYYHFGSKEKLYAAVMEEAYGEVRNKEQGLHLDDLPPVEALQKLVEVTFDHHAAHTEHVRLVCVENIERGRHISGRSSLVQRNAIAIETVRKLLARGERAGVFREGINPWHFHLLITSFCFIRVSNRYTWNAVFEMDLWREEDVPKQRQMIIEAILRYVRPGP</sequence>
<evidence type="ECO:0000313" key="6">
    <source>
        <dbReference type="Proteomes" id="UP000198607"/>
    </source>
</evidence>
<keyword evidence="1 2" id="KW-0238">DNA-binding</keyword>
<dbReference type="Pfam" id="PF00440">
    <property type="entry name" value="TetR_N"/>
    <property type="match status" value="1"/>
</dbReference>
<reference evidence="5 6" key="1">
    <citation type="submission" date="2016-10" db="EMBL/GenBank/DDBJ databases">
        <authorList>
            <person name="de Groot N.N."/>
        </authorList>
    </citation>
    <scope>NUCLEOTIDE SEQUENCE [LARGE SCALE GENOMIC DNA]</scope>
    <source>
        <strain evidence="5 6">DSM 5885</strain>
    </source>
</reference>
<dbReference type="PANTHER" id="PTHR30328:SF54">
    <property type="entry name" value="HTH-TYPE TRANSCRIPTIONAL REPRESSOR SCO4008"/>
    <property type="match status" value="1"/>
</dbReference>
<evidence type="ECO:0000256" key="2">
    <source>
        <dbReference type="PROSITE-ProRule" id="PRU00335"/>
    </source>
</evidence>
<dbReference type="PANTHER" id="PTHR30328">
    <property type="entry name" value="TRANSCRIPTIONAL REPRESSOR"/>
    <property type="match status" value="1"/>
</dbReference>
<protein>
    <submittedName>
        <fullName evidence="5">Transcriptional regulator, TetR family</fullName>
    </submittedName>
</protein>
<dbReference type="PROSITE" id="PS50977">
    <property type="entry name" value="HTH_TETR_2"/>
    <property type="match status" value="1"/>
</dbReference>
<organism evidence="5 6">
    <name type="scientific">Propionivibrio dicarboxylicus</name>
    <dbReference type="NCBI Taxonomy" id="83767"/>
    <lineage>
        <taxon>Bacteria</taxon>
        <taxon>Pseudomonadati</taxon>
        <taxon>Pseudomonadota</taxon>
        <taxon>Betaproteobacteria</taxon>
        <taxon>Rhodocyclales</taxon>
        <taxon>Rhodocyclaceae</taxon>
        <taxon>Propionivibrio</taxon>
    </lineage>
</organism>
<name>A0A1G8EXW1_9RHOO</name>
<gene>
    <name evidence="5" type="ORF">SAMN05660652_02227</name>
</gene>
<dbReference type="GO" id="GO:0003677">
    <property type="term" value="F:DNA binding"/>
    <property type="evidence" value="ECO:0007669"/>
    <property type="project" value="UniProtKB-UniRule"/>
</dbReference>
<dbReference type="PRINTS" id="PR00455">
    <property type="entry name" value="HTHTETR"/>
</dbReference>
<dbReference type="AlphaFoldDB" id="A0A1G8EXW1"/>